<sequence length="147" mass="16404">MFDFWWHDFNAHLWRSLPLTLHPKSVSLLDTPPQLYKVANLFITFHLSPQALPVLITKMPRKLTFLMMVLFLLSSGAKSRSISASTRAESTPPETSSHIPAGSSPGESSINDEGYSCSGSESEEECLIRRSMADHTDYIYTQDISGP</sequence>
<evidence type="ECO:0000256" key="2">
    <source>
        <dbReference type="ARBA" id="ARBA00010781"/>
    </source>
</evidence>
<comment type="function">
    <text evidence="9">Promotes plant cell differentiation, organogenesis and somatic embryogenesis as well as cell proliferation.</text>
</comment>
<dbReference type="PANTHER" id="PTHR33285:SF57">
    <property type="entry name" value="PHYTOSULFOKINES 1"/>
    <property type="match status" value="1"/>
</dbReference>
<accession>A0A3N7FLY7</accession>
<evidence type="ECO:0000313" key="11">
    <source>
        <dbReference type="EMBL" id="RQO96637.1"/>
    </source>
</evidence>
<comment type="PTM">
    <text evidence="9">Sulfation is important for activity and for the binding to a putative membrane receptor.</text>
</comment>
<keyword evidence="12" id="KW-1185">Reference proteome</keyword>
<protein>
    <recommendedName>
        <fullName evidence="9">Phytosulfokine</fullName>
    </recommendedName>
    <component>
        <recommendedName>
            <fullName evidence="9">Phytosulfokine-alpha</fullName>
            <shortName evidence="9">PSK-alpha</shortName>
            <shortName evidence="9">Phytosulfokine-a</shortName>
        </recommendedName>
    </component>
    <component>
        <recommendedName>
            <fullName evidence="9">Phytosulfokine-beta</fullName>
            <shortName evidence="9">PSK-beta</shortName>
            <shortName evidence="9">Phytosulfokine-b</shortName>
        </recommendedName>
    </component>
</protein>
<dbReference type="InParanoid" id="A0A3N7FLY7"/>
<evidence type="ECO:0000256" key="1">
    <source>
        <dbReference type="ARBA" id="ARBA00004613"/>
    </source>
</evidence>
<reference evidence="11 12" key="1">
    <citation type="journal article" date="2006" name="Science">
        <title>The genome of black cottonwood, Populus trichocarpa (Torr. &amp; Gray).</title>
        <authorList>
            <person name="Tuskan G.A."/>
            <person name="Difazio S."/>
            <person name="Jansson S."/>
            <person name="Bohlmann J."/>
            <person name="Grigoriev I."/>
            <person name="Hellsten U."/>
            <person name="Putnam N."/>
            <person name="Ralph S."/>
            <person name="Rombauts S."/>
            <person name="Salamov A."/>
            <person name="Schein J."/>
            <person name="Sterck L."/>
            <person name="Aerts A."/>
            <person name="Bhalerao R.R."/>
            <person name="Bhalerao R.P."/>
            <person name="Blaudez D."/>
            <person name="Boerjan W."/>
            <person name="Brun A."/>
            <person name="Brunner A."/>
            <person name="Busov V."/>
            <person name="Campbell M."/>
            <person name="Carlson J."/>
            <person name="Chalot M."/>
            <person name="Chapman J."/>
            <person name="Chen G.L."/>
            <person name="Cooper D."/>
            <person name="Coutinho P.M."/>
            <person name="Couturier J."/>
            <person name="Covert S."/>
            <person name="Cronk Q."/>
            <person name="Cunningham R."/>
            <person name="Davis J."/>
            <person name="Degroeve S."/>
            <person name="Dejardin A."/>
            <person name="Depamphilis C."/>
            <person name="Detter J."/>
            <person name="Dirks B."/>
            <person name="Dubchak I."/>
            <person name="Duplessis S."/>
            <person name="Ehlting J."/>
            <person name="Ellis B."/>
            <person name="Gendler K."/>
            <person name="Goodstein D."/>
            <person name="Gribskov M."/>
            <person name="Grimwood J."/>
            <person name="Groover A."/>
            <person name="Gunter L."/>
            <person name="Hamberger B."/>
            <person name="Heinze B."/>
            <person name="Helariutta Y."/>
            <person name="Henrissat B."/>
            <person name="Holligan D."/>
            <person name="Holt R."/>
            <person name="Huang W."/>
            <person name="Islam-Faridi N."/>
            <person name="Jones S."/>
            <person name="Jones-Rhoades M."/>
            <person name="Jorgensen R."/>
            <person name="Joshi C."/>
            <person name="Kangasjarvi J."/>
            <person name="Karlsson J."/>
            <person name="Kelleher C."/>
            <person name="Kirkpatrick R."/>
            <person name="Kirst M."/>
            <person name="Kohler A."/>
            <person name="Kalluri U."/>
            <person name="Larimer F."/>
            <person name="Leebens-Mack J."/>
            <person name="Leple J.C."/>
            <person name="Locascio P."/>
            <person name="Lou Y."/>
            <person name="Lucas S."/>
            <person name="Martin F."/>
            <person name="Montanini B."/>
            <person name="Napoli C."/>
            <person name="Nelson D.R."/>
            <person name="Nelson C."/>
            <person name="Nieminen K."/>
            <person name="Nilsson O."/>
            <person name="Pereda V."/>
            <person name="Peter G."/>
            <person name="Philippe R."/>
            <person name="Pilate G."/>
            <person name="Poliakov A."/>
            <person name="Razumovskaya J."/>
            <person name="Richardson P."/>
            <person name="Rinaldi C."/>
            <person name="Ritland K."/>
            <person name="Rouze P."/>
            <person name="Ryaboy D."/>
            <person name="Schmutz J."/>
            <person name="Schrader J."/>
            <person name="Segerman B."/>
            <person name="Shin H."/>
            <person name="Siddiqui A."/>
            <person name="Sterky F."/>
            <person name="Terry A."/>
            <person name="Tsai C.J."/>
            <person name="Uberbacher E."/>
            <person name="Unneberg P."/>
            <person name="Vahala J."/>
            <person name="Wall K."/>
            <person name="Wessler S."/>
            <person name="Yang G."/>
            <person name="Yin T."/>
            <person name="Douglas C."/>
            <person name="Marra M."/>
            <person name="Sandberg G."/>
            <person name="Van de Peer Y."/>
            <person name="Rokhsar D."/>
        </authorList>
    </citation>
    <scope>NUCLEOTIDE SEQUENCE [LARGE SCALE GENOMIC DNA]</scope>
    <source>
        <strain evidence="12">cv. Nisqually</strain>
    </source>
</reference>
<organism evidence="11 12">
    <name type="scientific">Populus trichocarpa</name>
    <name type="common">Western balsam poplar</name>
    <name type="synonym">Populus balsamifera subsp. trichocarpa</name>
    <dbReference type="NCBI Taxonomy" id="3694"/>
    <lineage>
        <taxon>Eukaryota</taxon>
        <taxon>Viridiplantae</taxon>
        <taxon>Streptophyta</taxon>
        <taxon>Embryophyta</taxon>
        <taxon>Tracheophyta</taxon>
        <taxon>Spermatophyta</taxon>
        <taxon>Magnoliopsida</taxon>
        <taxon>eudicotyledons</taxon>
        <taxon>Gunneridae</taxon>
        <taxon>Pentapetalae</taxon>
        <taxon>rosids</taxon>
        <taxon>fabids</taxon>
        <taxon>Malpighiales</taxon>
        <taxon>Salicaceae</taxon>
        <taxon>Saliceae</taxon>
        <taxon>Populus</taxon>
    </lineage>
</organism>
<dbReference type="GO" id="GO:0030154">
    <property type="term" value="P:cell differentiation"/>
    <property type="evidence" value="ECO:0007669"/>
    <property type="project" value="UniProtKB-UniRule"/>
</dbReference>
<dbReference type="GO" id="GO:0008283">
    <property type="term" value="P:cell population proliferation"/>
    <property type="evidence" value="ECO:0007669"/>
    <property type="project" value="UniProtKB-UniRule"/>
</dbReference>
<evidence type="ECO:0000256" key="8">
    <source>
        <dbReference type="ARBA" id="ARBA00023030"/>
    </source>
</evidence>
<keyword evidence="6 9" id="KW-0732">Signal</keyword>
<comment type="subcellular location">
    <subcellularLocation>
        <location evidence="1 9">Secreted</location>
    </subcellularLocation>
</comment>
<gene>
    <name evidence="11" type="ORF">POPTR_010G135150</name>
</gene>
<evidence type="ECO:0000256" key="7">
    <source>
        <dbReference type="ARBA" id="ARBA00022782"/>
    </source>
</evidence>
<dbReference type="InterPro" id="IPR009438">
    <property type="entry name" value="Phytosulfokine"/>
</dbReference>
<evidence type="ECO:0000256" key="6">
    <source>
        <dbReference type="ARBA" id="ARBA00022729"/>
    </source>
</evidence>
<keyword evidence="5 9" id="KW-0765">Sulfation</keyword>
<keyword evidence="4 9" id="KW-0964">Secreted</keyword>
<evidence type="ECO:0000313" key="12">
    <source>
        <dbReference type="Proteomes" id="UP000006729"/>
    </source>
</evidence>
<keyword evidence="3 9" id="KW-0217">Developmental protein</keyword>
<dbReference type="Pfam" id="PF06404">
    <property type="entry name" value="PSK"/>
    <property type="match status" value="1"/>
</dbReference>
<dbReference type="Gramene" id="Potri.010G135150.1.v4.1">
    <property type="protein sequence ID" value="Potri.010G135150.1.v4.1"/>
    <property type="gene ID" value="Potri.010G135150.v4.1"/>
</dbReference>
<feature type="region of interest" description="Disordered" evidence="10">
    <location>
        <begin position="79"/>
        <end position="122"/>
    </location>
</feature>
<dbReference type="GO" id="GO:0005576">
    <property type="term" value="C:extracellular region"/>
    <property type="evidence" value="ECO:0007669"/>
    <property type="project" value="UniProtKB-SubCell"/>
</dbReference>
<proteinExistence type="inferred from homology"/>
<dbReference type="GO" id="GO:0008083">
    <property type="term" value="F:growth factor activity"/>
    <property type="evidence" value="ECO:0007669"/>
    <property type="project" value="UniProtKB-UniRule"/>
</dbReference>
<keyword evidence="7 9" id="KW-0221">Differentiation</keyword>
<evidence type="ECO:0000256" key="9">
    <source>
        <dbReference type="RuleBase" id="RU368031"/>
    </source>
</evidence>
<dbReference type="Proteomes" id="UP000006729">
    <property type="component" value="Chromosome 10"/>
</dbReference>
<comment type="similarity">
    <text evidence="2 9">Belongs to the phytosulfokine family.</text>
</comment>
<evidence type="ECO:0000256" key="5">
    <source>
        <dbReference type="ARBA" id="ARBA00022641"/>
    </source>
</evidence>
<evidence type="ECO:0000256" key="10">
    <source>
        <dbReference type="SAM" id="MobiDB-lite"/>
    </source>
</evidence>
<keyword evidence="8 9" id="KW-0339">Growth factor</keyword>
<dbReference type="AlphaFoldDB" id="A0A3N7FLY7"/>
<evidence type="ECO:0000256" key="3">
    <source>
        <dbReference type="ARBA" id="ARBA00022473"/>
    </source>
</evidence>
<evidence type="ECO:0000256" key="4">
    <source>
        <dbReference type="ARBA" id="ARBA00022525"/>
    </source>
</evidence>
<feature type="compositionally biased region" description="Polar residues" evidence="10">
    <location>
        <begin position="86"/>
        <end position="98"/>
    </location>
</feature>
<name>A0A3N7FLY7_POPTR</name>
<dbReference type="EMBL" id="CM009299">
    <property type="protein sequence ID" value="RQO96637.1"/>
    <property type="molecule type" value="Genomic_DNA"/>
</dbReference>
<dbReference type="PANTHER" id="PTHR33285">
    <property type="entry name" value="PHYTOSULFOKINES 3"/>
    <property type="match status" value="1"/>
</dbReference>
<comment type="PTM">
    <text evidence="9">PSK-alpha is produced by endopeptidase digestion. PSK-beta is produced from PSK-alpha by exopeptidase digestion.</text>
</comment>